<organism evidence="1 2">
    <name type="scientific">Polaribacter butkevichii</name>
    <dbReference type="NCBI Taxonomy" id="218490"/>
    <lineage>
        <taxon>Bacteria</taxon>
        <taxon>Pseudomonadati</taxon>
        <taxon>Bacteroidota</taxon>
        <taxon>Flavobacteriia</taxon>
        <taxon>Flavobacteriales</taxon>
        <taxon>Flavobacteriaceae</taxon>
    </lineage>
</organism>
<dbReference type="AlphaFoldDB" id="A0A2P6C8S4"/>
<keyword evidence="2" id="KW-1185">Reference proteome</keyword>
<dbReference type="EMBL" id="MSCK01000002">
    <property type="protein sequence ID" value="PQJ69319.1"/>
    <property type="molecule type" value="Genomic_DNA"/>
</dbReference>
<dbReference type="Proteomes" id="UP000247345">
    <property type="component" value="Unassembled WGS sequence"/>
</dbReference>
<comment type="caution">
    <text evidence="1">The sequence shown here is derived from an EMBL/GenBank/DDBJ whole genome shotgun (WGS) entry which is preliminary data.</text>
</comment>
<keyword evidence="1" id="KW-0449">Lipoprotein</keyword>
<dbReference type="Pfam" id="PF25594">
    <property type="entry name" value="GldB_lipo"/>
    <property type="match status" value="1"/>
</dbReference>
<dbReference type="NCBIfam" id="TIGR03514">
    <property type="entry name" value="GldB_lipo"/>
    <property type="match status" value="1"/>
</dbReference>
<evidence type="ECO:0000313" key="2">
    <source>
        <dbReference type="Proteomes" id="UP000247345"/>
    </source>
</evidence>
<name>A0A2P6C8S4_9FLAO</name>
<proteinExistence type="predicted"/>
<gene>
    <name evidence="1" type="ORF">BTO14_14980</name>
</gene>
<accession>A0A2P6C8S4</accession>
<evidence type="ECO:0000313" key="1">
    <source>
        <dbReference type="EMBL" id="PQJ69319.1"/>
    </source>
</evidence>
<protein>
    <submittedName>
        <fullName evidence="1">Gliding motility lipoprotein GldB</fullName>
    </submittedName>
</protein>
<sequence length="319" mass="37963">MRFYFMNLMVFCMFFSCSDKKNNQIDVSTINVDFSVKRYEADFYNSTENDLPILKKKYPYLFPKAFTDSLAIAKLNNKDEQELFSETQKLYKDVSKLKIELLDLFKHIKYYNTNFKAPKVVTMISNIDYVNRVIYADSLLFISLDVYLGKTHKFYSDYPKYIKENNTKENIIVDVANSIIKKQLVSLPKRSFMDKMIYEGKKMYLLDLYLPIISDKLKIGYSKEKMDWVLANETDIWKYFIEKKLLFSTDTKLNKRFLENAPFSKFYLQNDTQSPGRIGVWLGWQIVRSYMQNNDVSLQELLIIDSEELFKKSKYKPKK</sequence>
<dbReference type="InterPro" id="IPR019853">
    <property type="entry name" value="GldB-like"/>
</dbReference>
<reference evidence="1 2" key="1">
    <citation type="submission" date="2016-12" db="EMBL/GenBank/DDBJ databases">
        <title>Trade-off between light-utilization and light-protection in marine flavobacteria.</title>
        <authorList>
            <person name="Kumagai Y."/>
            <person name="Yoshizawa S."/>
            <person name="Kogure K."/>
            <person name="Iwasaki W."/>
        </authorList>
    </citation>
    <scope>NUCLEOTIDE SEQUENCE [LARGE SCALE GENOMIC DNA]</scope>
    <source>
        <strain evidence="1 2">KCTC 12100</strain>
    </source>
</reference>
<dbReference type="RefSeq" id="WP_105050249.1">
    <property type="nucleotide sequence ID" value="NZ_CP150661.1"/>
</dbReference>
<dbReference type="PROSITE" id="PS51257">
    <property type="entry name" value="PROKAR_LIPOPROTEIN"/>
    <property type="match status" value="1"/>
</dbReference>
<dbReference type="OrthoDB" id="976022at2"/>